<evidence type="ECO:0000256" key="3">
    <source>
        <dbReference type="ARBA" id="ARBA00012438"/>
    </source>
</evidence>
<feature type="compositionally biased region" description="Polar residues" evidence="14">
    <location>
        <begin position="696"/>
        <end position="705"/>
    </location>
</feature>
<dbReference type="InterPro" id="IPR008207">
    <property type="entry name" value="Sig_transdc_His_kin_Hpt_dom"/>
</dbReference>
<dbReference type="SUPFAM" id="SSF55874">
    <property type="entry name" value="ATPase domain of HSP90 chaperone/DNA topoisomerase II/histidine kinase"/>
    <property type="match status" value="1"/>
</dbReference>
<dbReference type="GO" id="GO:0005524">
    <property type="term" value="F:ATP binding"/>
    <property type="evidence" value="ECO:0007669"/>
    <property type="project" value="UniProtKB-KW"/>
</dbReference>
<keyword evidence="19" id="KW-1185">Reference proteome</keyword>
<evidence type="ECO:0000256" key="7">
    <source>
        <dbReference type="ARBA" id="ARBA00022553"/>
    </source>
</evidence>
<feature type="region of interest" description="Disordered" evidence="14">
    <location>
        <begin position="850"/>
        <end position="870"/>
    </location>
</feature>
<feature type="compositionally biased region" description="Acidic residues" evidence="14">
    <location>
        <begin position="522"/>
        <end position="565"/>
    </location>
</feature>
<keyword evidence="8" id="KW-0808">Transferase</keyword>
<dbReference type="InterPro" id="IPR035891">
    <property type="entry name" value="CheY-binding_CheA"/>
</dbReference>
<evidence type="ECO:0000256" key="6">
    <source>
        <dbReference type="ARBA" id="ARBA00022500"/>
    </source>
</evidence>
<evidence type="ECO:0000256" key="2">
    <source>
        <dbReference type="ARBA" id="ARBA00004496"/>
    </source>
</evidence>
<dbReference type="InterPro" id="IPR036890">
    <property type="entry name" value="HATPase_C_sf"/>
</dbReference>
<dbReference type="SUPFAM" id="SSF47226">
    <property type="entry name" value="Histidine-containing phosphotransfer domain, HPT domain"/>
    <property type="match status" value="1"/>
</dbReference>
<dbReference type="InterPro" id="IPR036061">
    <property type="entry name" value="CheW-like_dom_sf"/>
</dbReference>
<evidence type="ECO:0000256" key="4">
    <source>
        <dbReference type="ARBA" id="ARBA00021495"/>
    </source>
</evidence>
<dbReference type="PROSITE" id="PS50894">
    <property type="entry name" value="HPT"/>
    <property type="match status" value="1"/>
</dbReference>
<keyword evidence="9" id="KW-0547">Nucleotide-binding</keyword>
<feature type="compositionally biased region" description="Acidic residues" evidence="14">
    <location>
        <begin position="580"/>
        <end position="596"/>
    </location>
</feature>
<dbReference type="Pfam" id="PF07194">
    <property type="entry name" value="P2"/>
    <property type="match status" value="1"/>
</dbReference>
<dbReference type="InterPro" id="IPR004358">
    <property type="entry name" value="Sig_transdc_His_kin-like_C"/>
</dbReference>
<dbReference type="Pfam" id="PF01627">
    <property type="entry name" value="Hpt"/>
    <property type="match status" value="1"/>
</dbReference>
<organism evidence="18 19">
    <name type="scientific">Natranaeroarchaeum sulfidigenes</name>
    <dbReference type="NCBI Taxonomy" id="2784880"/>
    <lineage>
        <taxon>Archaea</taxon>
        <taxon>Methanobacteriati</taxon>
        <taxon>Methanobacteriota</taxon>
        <taxon>Stenosarchaea group</taxon>
        <taxon>Halobacteria</taxon>
        <taxon>Halobacteriales</taxon>
        <taxon>Natronoarchaeaceae</taxon>
        <taxon>Natranaeroarchaeum</taxon>
    </lineage>
</organism>
<dbReference type="InterPro" id="IPR037006">
    <property type="entry name" value="CheA-like_homodim_sf"/>
</dbReference>
<keyword evidence="7 13" id="KW-0597">Phosphoprotein</keyword>
<dbReference type="InterPro" id="IPR002545">
    <property type="entry name" value="CheW-lke_dom"/>
</dbReference>
<evidence type="ECO:0000256" key="13">
    <source>
        <dbReference type="PROSITE-ProRule" id="PRU00110"/>
    </source>
</evidence>
<keyword evidence="11" id="KW-0067">ATP-binding</keyword>
<dbReference type="KEGG" id="hara:AArcS_1997"/>
<dbReference type="InterPro" id="IPR037052">
    <property type="entry name" value="CheA-like_P2_sf"/>
</dbReference>
<feature type="compositionally biased region" description="Basic and acidic residues" evidence="14">
    <location>
        <begin position="850"/>
        <end position="861"/>
    </location>
</feature>
<evidence type="ECO:0000256" key="9">
    <source>
        <dbReference type="ARBA" id="ARBA00022741"/>
    </source>
</evidence>
<dbReference type="PANTHER" id="PTHR43395:SF10">
    <property type="entry name" value="CHEMOTAXIS PROTEIN CHEA"/>
    <property type="match status" value="1"/>
</dbReference>
<dbReference type="SMART" id="SM00387">
    <property type="entry name" value="HATPase_c"/>
    <property type="match status" value="1"/>
</dbReference>
<dbReference type="SUPFAM" id="SSF50341">
    <property type="entry name" value="CheW-like"/>
    <property type="match status" value="1"/>
</dbReference>
<proteinExistence type="predicted"/>
<dbReference type="PROSITE" id="PS50851">
    <property type="entry name" value="CHEW"/>
    <property type="match status" value="1"/>
</dbReference>
<evidence type="ECO:0000256" key="11">
    <source>
        <dbReference type="ARBA" id="ARBA00022840"/>
    </source>
</evidence>
<dbReference type="CDD" id="cd00088">
    <property type="entry name" value="HPT"/>
    <property type="match status" value="1"/>
</dbReference>
<evidence type="ECO:0000259" key="15">
    <source>
        <dbReference type="PROSITE" id="PS50109"/>
    </source>
</evidence>
<dbReference type="SMART" id="SM00073">
    <property type="entry name" value="HPT"/>
    <property type="match status" value="1"/>
</dbReference>
<dbReference type="Gene3D" id="2.30.30.40">
    <property type="entry name" value="SH3 Domains"/>
    <property type="match status" value="1"/>
</dbReference>
<keyword evidence="10" id="KW-0418">Kinase</keyword>
<dbReference type="SMART" id="SM00260">
    <property type="entry name" value="CheW"/>
    <property type="match status" value="1"/>
</dbReference>
<evidence type="ECO:0000256" key="1">
    <source>
        <dbReference type="ARBA" id="ARBA00000085"/>
    </source>
</evidence>
<dbReference type="Gene3D" id="3.30.565.10">
    <property type="entry name" value="Histidine kinase-like ATPase, C-terminal domain"/>
    <property type="match status" value="1"/>
</dbReference>
<feature type="compositionally biased region" description="Acidic residues" evidence="14">
    <location>
        <begin position="442"/>
        <end position="452"/>
    </location>
</feature>
<dbReference type="InterPro" id="IPR036097">
    <property type="entry name" value="HisK_dim/P_sf"/>
</dbReference>
<evidence type="ECO:0000256" key="12">
    <source>
        <dbReference type="ARBA" id="ARBA00023012"/>
    </source>
</evidence>
<feature type="compositionally biased region" description="Acidic residues" evidence="14">
    <location>
        <begin position="397"/>
        <end position="434"/>
    </location>
</feature>
<keyword evidence="6" id="KW-0145">Chemotaxis</keyword>
<name>A0A897MT40_9EURY</name>
<dbReference type="InterPro" id="IPR003594">
    <property type="entry name" value="HATPase_dom"/>
</dbReference>
<feature type="compositionally biased region" description="Acidic residues" evidence="14">
    <location>
        <begin position="240"/>
        <end position="259"/>
    </location>
</feature>
<dbReference type="InterPro" id="IPR051315">
    <property type="entry name" value="Bact_Chemotaxis_CheA"/>
</dbReference>
<reference evidence="18" key="1">
    <citation type="submission" date="2020-11" db="EMBL/GenBank/DDBJ databases">
        <title>Carbohydrate-dependent, anaerobic sulfur respiration: A novel catabolism in halophilic archaea.</title>
        <authorList>
            <person name="Sorokin D.Y."/>
            <person name="Messina E."/>
            <person name="Smedile F."/>
            <person name="La Cono V."/>
            <person name="Hallsworth J.E."/>
            <person name="Yakimov M.M."/>
        </authorList>
    </citation>
    <scope>NUCLEOTIDE SEQUENCE</scope>
    <source>
        <strain evidence="18">AArc-S</strain>
    </source>
</reference>
<feature type="domain" description="CheW-like" evidence="16">
    <location>
        <begin position="978"/>
        <end position="1103"/>
    </location>
</feature>
<feature type="compositionally biased region" description="Acidic residues" evidence="14">
    <location>
        <begin position="369"/>
        <end position="388"/>
    </location>
</feature>
<evidence type="ECO:0000256" key="8">
    <source>
        <dbReference type="ARBA" id="ARBA00022679"/>
    </source>
</evidence>
<dbReference type="GeneID" id="70685373"/>
<feature type="region of interest" description="Disordered" evidence="14">
    <location>
        <begin position="369"/>
        <end position="724"/>
    </location>
</feature>
<dbReference type="Pfam" id="PF02518">
    <property type="entry name" value="HATPase_c"/>
    <property type="match status" value="1"/>
</dbReference>
<comment type="catalytic activity">
    <reaction evidence="1">
        <text>ATP + protein L-histidine = ADP + protein N-phospho-L-histidine.</text>
        <dbReference type="EC" id="2.7.13.3"/>
    </reaction>
</comment>
<dbReference type="PRINTS" id="PR00344">
    <property type="entry name" value="BCTRLSENSOR"/>
</dbReference>
<dbReference type="CDD" id="cd16916">
    <property type="entry name" value="HATPase_CheA-like"/>
    <property type="match status" value="1"/>
</dbReference>
<dbReference type="EMBL" id="CP064786">
    <property type="protein sequence ID" value="QSG03198.1"/>
    <property type="molecule type" value="Genomic_DNA"/>
</dbReference>
<feature type="modified residue" description="Phosphohistidine" evidence="13">
    <location>
        <position position="44"/>
    </location>
</feature>
<evidence type="ECO:0000256" key="5">
    <source>
        <dbReference type="ARBA" id="ARBA00022490"/>
    </source>
</evidence>
<accession>A0A897MT40</accession>
<evidence type="ECO:0000259" key="17">
    <source>
        <dbReference type="PROSITE" id="PS50894"/>
    </source>
</evidence>
<evidence type="ECO:0000256" key="14">
    <source>
        <dbReference type="SAM" id="MobiDB-lite"/>
    </source>
</evidence>
<dbReference type="Pfam" id="PF02895">
    <property type="entry name" value="H-kinase_dim"/>
    <property type="match status" value="1"/>
</dbReference>
<protein>
    <recommendedName>
        <fullName evidence="4">Chemotaxis protein CheA</fullName>
        <ecNumber evidence="3">2.7.13.3</ecNumber>
    </recommendedName>
</protein>
<dbReference type="AlphaFoldDB" id="A0A897MT40"/>
<dbReference type="GO" id="GO:0005737">
    <property type="term" value="C:cytoplasm"/>
    <property type="evidence" value="ECO:0007669"/>
    <property type="project" value="UniProtKB-SubCell"/>
</dbReference>
<dbReference type="SUPFAM" id="SSF55052">
    <property type="entry name" value="CheY-binding domain of CheA"/>
    <property type="match status" value="1"/>
</dbReference>
<dbReference type="Gene3D" id="1.10.287.560">
    <property type="entry name" value="Histidine kinase CheA-like, homodimeric domain"/>
    <property type="match status" value="1"/>
</dbReference>
<feature type="domain" description="Histidine kinase" evidence="15">
    <location>
        <begin position="766"/>
        <end position="976"/>
    </location>
</feature>
<dbReference type="PROSITE" id="PS50109">
    <property type="entry name" value="HIS_KIN"/>
    <property type="match status" value="1"/>
</dbReference>
<sequence length="1103" mass="118656">MDEYVREFVQESEEGITELNNALLTLEQNPDDDEAMDLIFRTAHTLKGNSGAMGFDRAEALAHALEDLLDAVRRGEVEVSAQLMDRFFDAVDQLEAMIEEIPEHGSPQTDPDETIEMLREELEAAEAISTPTDAEIDELLASADEPADDRHNRFHVRLNVAEEREQHGMLVVEALEDAFDLLGTSPPESEISEGEYGGNFDAVFASAVGEESIAAALDPVDAVEEALIEEVTDREVSTPTDEDGGTTDVEVESGQDPEEMEVDELLDEFSEYDDLDEMVEQVDDVEGFDDLGDAGSFDDIEVGDIDPVDEETVETAEADDDAVEAGAELADDDEIEDASDTFKQLQQEVDPVGFDELQAELDELEFEELDDDDEVGFDELLEEDELGGDDPFASGEFTDDDPFGAGDEGEEPGVDELLDEAEEGEPDNSDVEAGEAERDVITPDEPDIESDEPTTAPAVEADDEETGTADTTASTEPAPEAEDLDFPAGNDDLFGDDAIEDVPAGESPGTLDLDDAEIHDVDDADESPELDLEDPFADSESTDELDVDTATAEDGESLEDTDDAPNESSISEAGAFSDIDFGDPADPEAEPGELDDGGFGSADELDLSMDLEAGGDESESPEGSVSGGDTDSTPEADADSTLADTDSDETFETHPDETLEDTDPSGTLHEPAPGATGGNVRPDDEPSDEAVEASVESVNLESGTETPDVDNERPSAAAGTGVDTETIQSIRVDTEQIDQLMSLVEGLVSTRARLRRAVEADEPRRVIDNEVDELDALTAELQDTVMDVRLVPLRNVVNKLPRLVRDISRDQDKKVTLDMDGEDVEVDRSILDEIGDPLMHLVRNAIDHGIEPPEEREEAGKDPSGSIELRAHRERDTVVIEVEDDGRGIDVDDLGDAAVAEGIVERDELLTMDDEAVYELVFHPGFSTSEEVTDVSGRGVGMDVVARTVDELDGSVDIESETGEGTTVRIEVPISLAIADVLFVESGGEEYGIPTRVVSEIGPSGAITVEDGREVVDRGESSVPLIRLDEALDTPERGQNGDGMLVQVRDDVRPVAVHCDRVRGQQEVVVKPFEGFIGNIPGLSGATVLGEGDVVNILDIETL</sequence>
<feature type="region of interest" description="Disordered" evidence="14">
    <location>
        <begin position="233"/>
        <end position="259"/>
    </location>
</feature>
<dbReference type="InterPro" id="IPR004105">
    <property type="entry name" value="CheA-like_dim"/>
</dbReference>
<dbReference type="GO" id="GO:0000155">
    <property type="term" value="F:phosphorelay sensor kinase activity"/>
    <property type="evidence" value="ECO:0007669"/>
    <property type="project" value="InterPro"/>
</dbReference>
<feature type="compositionally biased region" description="Acidic residues" evidence="14">
    <location>
        <begin position="603"/>
        <end position="620"/>
    </location>
</feature>
<dbReference type="EC" id="2.7.13.3" evidence="3"/>
<dbReference type="InterPro" id="IPR036641">
    <property type="entry name" value="HPT_dom_sf"/>
</dbReference>
<keyword evidence="5" id="KW-0963">Cytoplasm</keyword>
<comment type="subcellular location">
    <subcellularLocation>
        <location evidence="2">Cytoplasm</location>
    </subcellularLocation>
</comment>
<dbReference type="SUPFAM" id="SSF47384">
    <property type="entry name" value="Homodimeric domain of signal transducing histidine kinase"/>
    <property type="match status" value="1"/>
</dbReference>
<dbReference type="SMART" id="SM01231">
    <property type="entry name" value="H-kinase_dim"/>
    <property type="match status" value="1"/>
</dbReference>
<evidence type="ECO:0000259" key="16">
    <source>
        <dbReference type="PROSITE" id="PS50851"/>
    </source>
</evidence>
<keyword evidence="12" id="KW-0902">Two-component regulatory system</keyword>
<feature type="domain" description="HPt" evidence="17">
    <location>
        <begin position="1"/>
        <end position="101"/>
    </location>
</feature>
<evidence type="ECO:0000256" key="10">
    <source>
        <dbReference type="ARBA" id="ARBA00022777"/>
    </source>
</evidence>
<dbReference type="InterPro" id="IPR010808">
    <property type="entry name" value="CheA_P2-bd"/>
</dbReference>
<dbReference type="Proteomes" id="UP000663586">
    <property type="component" value="Chromosome"/>
</dbReference>
<dbReference type="Gene3D" id="1.20.120.160">
    <property type="entry name" value="HPT domain"/>
    <property type="match status" value="1"/>
</dbReference>
<dbReference type="FunFam" id="3.30.565.10:FF:000016">
    <property type="entry name" value="Chemotaxis protein CheA, putative"/>
    <property type="match status" value="1"/>
</dbReference>
<dbReference type="RefSeq" id="WP_238477256.1">
    <property type="nucleotide sequence ID" value="NZ_CP064786.1"/>
</dbReference>
<dbReference type="GO" id="GO:0006935">
    <property type="term" value="P:chemotaxis"/>
    <property type="evidence" value="ECO:0007669"/>
    <property type="project" value="UniProtKB-KW"/>
</dbReference>
<dbReference type="PANTHER" id="PTHR43395">
    <property type="entry name" value="SENSOR HISTIDINE KINASE CHEA"/>
    <property type="match status" value="1"/>
</dbReference>
<evidence type="ECO:0000313" key="18">
    <source>
        <dbReference type="EMBL" id="QSG03198.1"/>
    </source>
</evidence>
<dbReference type="Pfam" id="PF01584">
    <property type="entry name" value="CheW"/>
    <property type="match status" value="1"/>
</dbReference>
<gene>
    <name evidence="18" type="primary">cheY7</name>
    <name evidence="18" type="ORF">AArcS_1997</name>
</gene>
<dbReference type="InterPro" id="IPR005467">
    <property type="entry name" value="His_kinase_dom"/>
</dbReference>
<evidence type="ECO:0000313" key="19">
    <source>
        <dbReference type="Proteomes" id="UP000663586"/>
    </source>
</evidence>
<dbReference type="Gene3D" id="3.30.70.1110">
    <property type="entry name" value="Histidine kinase CheA-like, P2 response regulator-binding domain"/>
    <property type="match status" value="1"/>
</dbReference>